<sequence>MDESASACSHSDRYEQIYDTGDLILLLGPHQAPLKVQSRCLRTASKVFDVMLGPNWSEGQNLSEDKPKPVDLSDDDFGAMHTVCCVIHHRNDLLTPTLDPADLLRVAIVVDKYDLSVAMKFALAQWLKLRDDMDMIQLGFMLAAAYQLRHDELFEETTLALIIRCDASYWCLPGHEIINEVFNIKTPGKVLYVLEERRNRMRADILRLLGSSGPKCSCGWGKVHAQGREKRKARYGPLDLLKTPLSQIIDRLERIPLGEWRPGRRDRHHEEGCSSVSGAYIVVDLNKLILLA</sequence>
<dbReference type="RefSeq" id="XP_046004568.1">
    <property type="nucleotide sequence ID" value="XM_046155961.1"/>
</dbReference>
<dbReference type="InterPro" id="IPR011333">
    <property type="entry name" value="SKP1/BTB/POZ_sf"/>
</dbReference>
<organism evidence="1 2">
    <name type="scientific">Microdochium trichocladiopsis</name>
    <dbReference type="NCBI Taxonomy" id="1682393"/>
    <lineage>
        <taxon>Eukaryota</taxon>
        <taxon>Fungi</taxon>
        <taxon>Dikarya</taxon>
        <taxon>Ascomycota</taxon>
        <taxon>Pezizomycotina</taxon>
        <taxon>Sordariomycetes</taxon>
        <taxon>Xylariomycetidae</taxon>
        <taxon>Xylariales</taxon>
        <taxon>Microdochiaceae</taxon>
        <taxon>Microdochium</taxon>
    </lineage>
</organism>
<evidence type="ECO:0000313" key="2">
    <source>
        <dbReference type="Proteomes" id="UP000756346"/>
    </source>
</evidence>
<dbReference type="OrthoDB" id="5275938at2759"/>
<proteinExistence type="predicted"/>
<dbReference type="AlphaFoldDB" id="A0A9P8XQX2"/>
<evidence type="ECO:0000313" key="1">
    <source>
        <dbReference type="EMBL" id="KAH7012192.1"/>
    </source>
</evidence>
<reference evidence="1" key="1">
    <citation type="journal article" date="2021" name="Nat. Commun.">
        <title>Genetic determinants of endophytism in the Arabidopsis root mycobiome.</title>
        <authorList>
            <person name="Mesny F."/>
            <person name="Miyauchi S."/>
            <person name="Thiergart T."/>
            <person name="Pickel B."/>
            <person name="Atanasova L."/>
            <person name="Karlsson M."/>
            <person name="Huettel B."/>
            <person name="Barry K.W."/>
            <person name="Haridas S."/>
            <person name="Chen C."/>
            <person name="Bauer D."/>
            <person name="Andreopoulos W."/>
            <person name="Pangilinan J."/>
            <person name="LaButti K."/>
            <person name="Riley R."/>
            <person name="Lipzen A."/>
            <person name="Clum A."/>
            <person name="Drula E."/>
            <person name="Henrissat B."/>
            <person name="Kohler A."/>
            <person name="Grigoriev I.V."/>
            <person name="Martin F.M."/>
            <person name="Hacquard S."/>
        </authorList>
    </citation>
    <scope>NUCLEOTIDE SEQUENCE</scope>
    <source>
        <strain evidence="1">MPI-CAGE-CH-0230</strain>
    </source>
</reference>
<evidence type="ECO:0008006" key="3">
    <source>
        <dbReference type="Google" id="ProtNLM"/>
    </source>
</evidence>
<dbReference type="Proteomes" id="UP000756346">
    <property type="component" value="Unassembled WGS sequence"/>
</dbReference>
<dbReference type="Gene3D" id="3.30.710.10">
    <property type="entry name" value="Potassium Channel Kv1.1, Chain A"/>
    <property type="match status" value="1"/>
</dbReference>
<protein>
    <recommendedName>
        <fullName evidence="3">BTB domain-containing protein</fullName>
    </recommendedName>
</protein>
<comment type="caution">
    <text evidence="1">The sequence shown here is derived from an EMBL/GenBank/DDBJ whole genome shotgun (WGS) entry which is preliminary data.</text>
</comment>
<gene>
    <name evidence="1" type="ORF">B0I36DRAFT_340634</name>
</gene>
<dbReference type="EMBL" id="JAGTJQ010000015">
    <property type="protein sequence ID" value="KAH7012192.1"/>
    <property type="molecule type" value="Genomic_DNA"/>
</dbReference>
<name>A0A9P8XQX2_9PEZI</name>
<keyword evidence="2" id="KW-1185">Reference proteome</keyword>
<accession>A0A9P8XQX2</accession>
<dbReference type="GeneID" id="70185507"/>